<organism evidence="1 2">
    <name type="scientific">Catenuloplanes nepalensis</name>
    <dbReference type="NCBI Taxonomy" id="587533"/>
    <lineage>
        <taxon>Bacteria</taxon>
        <taxon>Bacillati</taxon>
        <taxon>Actinomycetota</taxon>
        <taxon>Actinomycetes</taxon>
        <taxon>Micromonosporales</taxon>
        <taxon>Micromonosporaceae</taxon>
        <taxon>Catenuloplanes</taxon>
    </lineage>
</organism>
<keyword evidence="2" id="KW-1185">Reference proteome</keyword>
<dbReference type="EMBL" id="JAUSRA010000001">
    <property type="protein sequence ID" value="MDP9792465.1"/>
    <property type="molecule type" value="Genomic_DNA"/>
</dbReference>
<sequence length="102" mass="11547">MTRLTRWAWPPGHPRLPLTVVGHGQITHAGLQPSRRLLALIDDAPPERWGVLFISDARGRKWTLYSPDADYTTMFAPAAHTLDITLSVFAEKFPGWNTGWRL</sequence>
<evidence type="ECO:0000313" key="2">
    <source>
        <dbReference type="Proteomes" id="UP001240984"/>
    </source>
</evidence>
<dbReference type="RefSeq" id="WP_306827348.1">
    <property type="nucleotide sequence ID" value="NZ_JAUSRA010000001.1"/>
</dbReference>
<dbReference type="Proteomes" id="UP001240984">
    <property type="component" value="Unassembled WGS sequence"/>
</dbReference>
<reference evidence="1 2" key="1">
    <citation type="submission" date="2023-07" db="EMBL/GenBank/DDBJ databases">
        <title>Sequencing the genomes of 1000 actinobacteria strains.</title>
        <authorList>
            <person name="Klenk H.-P."/>
        </authorList>
    </citation>
    <scope>NUCLEOTIDE SEQUENCE [LARGE SCALE GENOMIC DNA]</scope>
    <source>
        <strain evidence="1 2">DSM 44710</strain>
    </source>
</reference>
<protein>
    <submittedName>
        <fullName evidence="1">Uncharacterized protein</fullName>
    </submittedName>
</protein>
<comment type="caution">
    <text evidence="1">The sequence shown here is derived from an EMBL/GenBank/DDBJ whole genome shotgun (WGS) entry which is preliminary data.</text>
</comment>
<evidence type="ECO:0000313" key="1">
    <source>
        <dbReference type="EMBL" id="MDP9792465.1"/>
    </source>
</evidence>
<name>A0ABT9MM12_9ACTN</name>
<proteinExistence type="predicted"/>
<gene>
    <name evidence="1" type="ORF">J2S43_000977</name>
</gene>
<accession>A0ABT9MM12</accession>